<dbReference type="Gene3D" id="1.20.1720.10">
    <property type="entry name" value="Multidrug resistance protein D"/>
    <property type="match status" value="1"/>
</dbReference>
<keyword evidence="4" id="KW-1003">Cell membrane</keyword>
<feature type="region of interest" description="Disordered" evidence="9">
    <location>
        <begin position="1"/>
        <end position="21"/>
    </location>
</feature>
<comment type="similarity">
    <text evidence="2">Belongs to the major facilitator superfamily. EmrB family.</text>
</comment>
<evidence type="ECO:0000259" key="11">
    <source>
        <dbReference type="PROSITE" id="PS50850"/>
    </source>
</evidence>
<feature type="transmembrane region" description="Helical" evidence="10">
    <location>
        <begin position="288"/>
        <end position="314"/>
    </location>
</feature>
<keyword evidence="5 10" id="KW-0812">Transmembrane</keyword>
<protein>
    <submittedName>
        <fullName evidence="12">MFS transporter</fullName>
    </submittedName>
</protein>
<feature type="transmembrane region" description="Helical" evidence="10">
    <location>
        <begin position="70"/>
        <end position="89"/>
    </location>
</feature>
<dbReference type="NCBIfam" id="TIGR00711">
    <property type="entry name" value="efflux_EmrB"/>
    <property type="match status" value="1"/>
</dbReference>
<evidence type="ECO:0000256" key="3">
    <source>
        <dbReference type="ARBA" id="ARBA00022448"/>
    </source>
</evidence>
<evidence type="ECO:0000256" key="7">
    <source>
        <dbReference type="ARBA" id="ARBA00023136"/>
    </source>
</evidence>
<feature type="transmembrane region" description="Helical" evidence="10">
    <location>
        <begin position="218"/>
        <end position="238"/>
    </location>
</feature>
<sequence>MSSQPSTVTAAQGGSTTAGVKPEAGVRRKGLLLLGLSLGYFMVLLDTSVVNVALPAIRDDIGGGLSGLQWVVNGYTLTFAALLLTMGALSDRFGARKVFLTGTWAFLIASGLTAAAPNLGVLIGMRGVLGIAGAALLPASMAVIATAYTDPAQRARALGSWAAITGVALAAGPVVGGVLTDTLGWRFIFVINVPVALLSVLITRAFAPQVPRNPDRAIDLPGQLLAVLALAGLTFGVIQSEPEGWTSAPVLIALAVGVAAAIGFIMVERREPGVRGPMLPLQLFRKATFSVGLLNGLLVNFGLSGVLFVMSLHFQQGLGYTAMAAGLAFLPLTLPTAFNPIYTGRLVARKGPRIPSILGFSLMTVGALVQLLFVGGDGAGQYALTAVGLLVFGFGVSFAIPSLVTTLVSSVPKEQAGIASGALNSARQTGAVVGVAVLGSVLQASPGDSGTKVALSVAAAALAVGALLAVGYIGRRTAQ</sequence>
<evidence type="ECO:0000313" key="12">
    <source>
        <dbReference type="EMBL" id="WTW61008.1"/>
    </source>
</evidence>
<dbReference type="PRINTS" id="PR01036">
    <property type="entry name" value="TCRTETB"/>
</dbReference>
<accession>A0AAU2V2H3</accession>
<keyword evidence="8" id="KW-0046">Antibiotic resistance</keyword>
<evidence type="ECO:0000256" key="9">
    <source>
        <dbReference type="SAM" id="MobiDB-lite"/>
    </source>
</evidence>
<feature type="transmembrane region" description="Helical" evidence="10">
    <location>
        <begin position="98"/>
        <end position="116"/>
    </location>
</feature>
<dbReference type="GO" id="GO:0046677">
    <property type="term" value="P:response to antibiotic"/>
    <property type="evidence" value="ECO:0007669"/>
    <property type="project" value="UniProtKB-KW"/>
</dbReference>
<feature type="transmembrane region" description="Helical" evidence="10">
    <location>
        <begin position="185"/>
        <end position="206"/>
    </location>
</feature>
<organism evidence="12">
    <name type="scientific">Streptomyces sp. NBC_00003</name>
    <dbReference type="NCBI Taxonomy" id="2903608"/>
    <lineage>
        <taxon>Bacteria</taxon>
        <taxon>Bacillati</taxon>
        <taxon>Actinomycetota</taxon>
        <taxon>Actinomycetes</taxon>
        <taxon>Kitasatosporales</taxon>
        <taxon>Streptomycetaceae</taxon>
        <taxon>Streptomyces</taxon>
    </lineage>
</organism>
<feature type="transmembrane region" description="Helical" evidence="10">
    <location>
        <begin position="128"/>
        <end position="148"/>
    </location>
</feature>
<feature type="transmembrane region" description="Helical" evidence="10">
    <location>
        <begin position="160"/>
        <end position="179"/>
    </location>
</feature>
<dbReference type="SUPFAM" id="SSF103473">
    <property type="entry name" value="MFS general substrate transporter"/>
    <property type="match status" value="1"/>
</dbReference>
<dbReference type="InterPro" id="IPR011701">
    <property type="entry name" value="MFS"/>
</dbReference>
<dbReference type="GO" id="GO:0022857">
    <property type="term" value="F:transmembrane transporter activity"/>
    <property type="evidence" value="ECO:0007669"/>
    <property type="project" value="InterPro"/>
</dbReference>
<feature type="transmembrane region" description="Helical" evidence="10">
    <location>
        <begin position="354"/>
        <end position="376"/>
    </location>
</feature>
<dbReference type="Pfam" id="PF07690">
    <property type="entry name" value="MFS_1"/>
    <property type="match status" value="1"/>
</dbReference>
<dbReference type="GO" id="GO:0005886">
    <property type="term" value="C:plasma membrane"/>
    <property type="evidence" value="ECO:0007669"/>
    <property type="project" value="UniProtKB-SubCell"/>
</dbReference>
<evidence type="ECO:0000256" key="5">
    <source>
        <dbReference type="ARBA" id="ARBA00022692"/>
    </source>
</evidence>
<dbReference type="EMBL" id="CP108318">
    <property type="protein sequence ID" value="WTW61008.1"/>
    <property type="molecule type" value="Genomic_DNA"/>
</dbReference>
<reference evidence="12" key="1">
    <citation type="submission" date="2022-10" db="EMBL/GenBank/DDBJ databases">
        <title>The complete genomes of actinobacterial strains from the NBC collection.</title>
        <authorList>
            <person name="Joergensen T.S."/>
            <person name="Alvarez Arevalo M."/>
            <person name="Sterndorff E.B."/>
            <person name="Faurdal D."/>
            <person name="Vuksanovic O."/>
            <person name="Mourched A.-S."/>
            <person name="Charusanti P."/>
            <person name="Shaw S."/>
            <person name="Blin K."/>
            <person name="Weber T."/>
        </authorList>
    </citation>
    <scope>NUCLEOTIDE SEQUENCE</scope>
    <source>
        <strain evidence="12">NBC_00003</strain>
    </source>
</reference>
<keyword evidence="3" id="KW-0813">Transport</keyword>
<evidence type="ECO:0000256" key="8">
    <source>
        <dbReference type="ARBA" id="ARBA00023251"/>
    </source>
</evidence>
<feature type="transmembrane region" description="Helical" evidence="10">
    <location>
        <begin position="244"/>
        <end position="267"/>
    </location>
</feature>
<evidence type="ECO:0000256" key="2">
    <source>
        <dbReference type="ARBA" id="ARBA00008537"/>
    </source>
</evidence>
<feature type="transmembrane region" description="Helical" evidence="10">
    <location>
        <begin position="382"/>
        <end position="408"/>
    </location>
</feature>
<dbReference type="PANTHER" id="PTHR42718:SF9">
    <property type="entry name" value="MAJOR FACILITATOR SUPERFAMILY MULTIDRUG TRANSPORTER MFSC"/>
    <property type="match status" value="1"/>
</dbReference>
<evidence type="ECO:0000256" key="1">
    <source>
        <dbReference type="ARBA" id="ARBA00004651"/>
    </source>
</evidence>
<keyword evidence="7 10" id="KW-0472">Membrane</keyword>
<dbReference type="InterPro" id="IPR036259">
    <property type="entry name" value="MFS_trans_sf"/>
</dbReference>
<proteinExistence type="inferred from homology"/>
<dbReference type="PROSITE" id="PS50850">
    <property type="entry name" value="MFS"/>
    <property type="match status" value="1"/>
</dbReference>
<evidence type="ECO:0000256" key="10">
    <source>
        <dbReference type="SAM" id="Phobius"/>
    </source>
</evidence>
<evidence type="ECO:0000256" key="6">
    <source>
        <dbReference type="ARBA" id="ARBA00022989"/>
    </source>
</evidence>
<dbReference type="AlphaFoldDB" id="A0AAU2V2H3"/>
<dbReference type="InterPro" id="IPR004638">
    <property type="entry name" value="EmrB-like"/>
</dbReference>
<name>A0AAU2V2H3_9ACTN</name>
<keyword evidence="6 10" id="KW-1133">Transmembrane helix</keyword>
<evidence type="ECO:0000256" key="4">
    <source>
        <dbReference type="ARBA" id="ARBA00022475"/>
    </source>
</evidence>
<feature type="domain" description="Major facilitator superfamily (MFS) profile" evidence="11">
    <location>
        <begin position="32"/>
        <end position="477"/>
    </location>
</feature>
<feature type="compositionally biased region" description="Polar residues" evidence="9">
    <location>
        <begin position="1"/>
        <end position="18"/>
    </location>
</feature>
<dbReference type="Gene3D" id="1.20.1250.20">
    <property type="entry name" value="MFS general substrate transporter like domains"/>
    <property type="match status" value="1"/>
</dbReference>
<gene>
    <name evidence="12" type="ORF">OG549_10290</name>
</gene>
<dbReference type="PANTHER" id="PTHR42718">
    <property type="entry name" value="MAJOR FACILITATOR SUPERFAMILY MULTIDRUG TRANSPORTER MFSC"/>
    <property type="match status" value="1"/>
</dbReference>
<feature type="transmembrane region" description="Helical" evidence="10">
    <location>
        <begin position="320"/>
        <end position="342"/>
    </location>
</feature>
<dbReference type="InterPro" id="IPR020846">
    <property type="entry name" value="MFS_dom"/>
</dbReference>
<feature type="transmembrane region" description="Helical" evidence="10">
    <location>
        <begin position="31"/>
        <end position="50"/>
    </location>
</feature>
<feature type="transmembrane region" description="Helical" evidence="10">
    <location>
        <begin position="429"/>
        <end position="447"/>
    </location>
</feature>
<feature type="transmembrane region" description="Helical" evidence="10">
    <location>
        <begin position="453"/>
        <end position="473"/>
    </location>
</feature>
<dbReference type="CDD" id="cd17321">
    <property type="entry name" value="MFS_MMR_MDR_like"/>
    <property type="match status" value="1"/>
</dbReference>
<comment type="subcellular location">
    <subcellularLocation>
        <location evidence="1">Cell membrane</location>
        <topology evidence="1">Multi-pass membrane protein</topology>
    </subcellularLocation>
</comment>